<feature type="compositionally biased region" description="Low complexity" evidence="1">
    <location>
        <begin position="39"/>
        <end position="64"/>
    </location>
</feature>
<feature type="region of interest" description="Disordered" evidence="1">
    <location>
        <begin position="196"/>
        <end position="215"/>
    </location>
</feature>
<feature type="region of interest" description="Disordered" evidence="1">
    <location>
        <begin position="1"/>
        <end position="128"/>
    </location>
</feature>
<feature type="compositionally biased region" description="Low complexity" evidence="1">
    <location>
        <begin position="825"/>
        <end position="846"/>
    </location>
</feature>
<feature type="compositionally biased region" description="Low complexity" evidence="1">
    <location>
        <begin position="390"/>
        <end position="406"/>
    </location>
</feature>
<feature type="compositionally biased region" description="Low complexity" evidence="1">
    <location>
        <begin position="229"/>
        <end position="239"/>
    </location>
</feature>
<reference evidence="2 3" key="1">
    <citation type="submission" date="2016-05" db="EMBL/GenBank/DDBJ databases">
        <title>Genome sequencing reveals origins of a unique bacterial endosymbiosis in the earliest lineages of terrestrial Fungi.</title>
        <authorList>
            <consortium name="DOE Joint Genome Institute"/>
            <person name="Uehling J."/>
            <person name="Gryganskyi A."/>
            <person name="Hameed K."/>
            <person name="Tschaplinski T."/>
            <person name="Misztal P."/>
            <person name="Wu S."/>
            <person name="Desiro A."/>
            <person name="Vande Pol N."/>
            <person name="Du Z.-Y."/>
            <person name="Zienkiewicz A."/>
            <person name="Zienkiewicz K."/>
            <person name="Morin E."/>
            <person name="Tisserant E."/>
            <person name="Splivallo R."/>
            <person name="Hainaut M."/>
            <person name="Henrissat B."/>
            <person name="Ohm R."/>
            <person name="Kuo A."/>
            <person name="Yan J."/>
            <person name="Lipzen A."/>
            <person name="Nolan M."/>
            <person name="Labutti K."/>
            <person name="Barry K."/>
            <person name="Goldstein A."/>
            <person name="Labbe J."/>
            <person name="Schadt C."/>
            <person name="Tuskan G."/>
            <person name="Grigoriev I."/>
            <person name="Martin F."/>
            <person name="Vilgalys R."/>
            <person name="Bonito G."/>
        </authorList>
    </citation>
    <scope>NUCLEOTIDE SEQUENCE [LARGE SCALE GENOMIC DNA]</scope>
    <source>
        <strain evidence="2 3">AG-77</strain>
    </source>
</reference>
<dbReference type="OrthoDB" id="2398776at2759"/>
<evidence type="ECO:0000256" key="1">
    <source>
        <dbReference type="SAM" id="MobiDB-lite"/>
    </source>
</evidence>
<feature type="compositionally biased region" description="Basic and acidic residues" evidence="1">
    <location>
        <begin position="705"/>
        <end position="714"/>
    </location>
</feature>
<feature type="compositionally biased region" description="Low complexity" evidence="1">
    <location>
        <begin position="414"/>
        <end position="453"/>
    </location>
</feature>
<feature type="region of interest" description="Disordered" evidence="1">
    <location>
        <begin position="794"/>
        <end position="813"/>
    </location>
</feature>
<organism evidence="2 3">
    <name type="scientific">Linnemannia elongata AG-77</name>
    <dbReference type="NCBI Taxonomy" id="1314771"/>
    <lineage>
        <taxon>Eukaryota</taxon>
        <taxon>Fungi</taxon>
        <taxon>Fungi incertae sedis</taxon>
        <taxon>Mucoromycota</taxon>
        <taxon>Mortierellomycotina</taxon>
        <taxon>Mortierellomycetes</taxon>
        <taxon>Mortierellales</taxon>
        <taxon>Mortierellaceae</taxon>
        <taxon>Linnemannia</taxon>
    </lineage>
</organism>
<protein>
    <submittedName>
        <fullName evidence="2">Uncharacterized protein</fullName>
    </submittedName>
</protein>
<sequence>MNHHLPSPLPHSTSFSSPSSPDTPTQHLQTRSPCPPPSTSSASSSSASSVISTPPPSTTNTASPFLAPSSLHEPSPLKNHTSQGESQKQEKEEQEKRKEENDNRHSSISMSRTVPALTGDGSDHDRRSDRCFRVRGMITDANNDDAPDPNSNRLQYSHLQPMVPHHIILNQDTTMTTMDMVTVNGNVNDKNDRSLLADDNDNKISTAPPSLNHPHIIYPAMSLQSQDGNNTHSTHNTHSPTQLRSSTKRDSLQRRFTFDSKSARIASSTSGSCSSTEWDSDMDRTAMRGLDSSSSDEDLDDDDDDITSEEQSESDSDRRRISSQHLLVSVKRRKVSVDEDYERLQPFQLPDEVETRPANMVSSNKQQQSRPISSSAISPLLSNNHRRHQSTTTATTTTPTRPSSWPARKRKSFTAEPNTTTTPSTFFSDPLSKEPSSSATLSSSSSSSATGLDTSSLSLLSETSALVSEGTISSLDSDNASLRALLEPSSSSSSLQSSSPSPSSTSCFSLALSADSPFPSADRAQFNAQELFESVSPPTSSSFSSSSSSCSPSLLSPTTTTVTATRSRYQRYHQQQSLLGACRKRSFEDAIELTRPLGNDPSVEHAGWLGSIKRRKIHHFPTRWTSSLSPSPYIKLLAMRDFWDVMMTRLDLSWLNLWTASGCKSQTLRGFGGGVSDMEDDEDEGLGRIRSPLESEAEADEMDAEQDHAIRPSDSEDNTSDTSQEQQSRVVSERPQLARISSLKKSDDKDGILAEPVDSPWSTCVMSRRKKRTVVQHPSAALFLRGLWEEEEHGRRQKQMIPESVHKPLRSKVLNRKPFVRTAAAASTNALSSSGKSQSLSTGSGSPPTLKETLPSAAPSSSTNVGSTSSSLSGSTSDESDSIDQEKNKEESDSQGASSSNTGDQDMVLRKKYGPTAALRSNALSEGYDLNEYKPWKDATIMPHRGCIQTLRQMRCTMLEPWPVEESRAKDECSRILHVMREQLNVVINLQIHLRSMIKTAPQQMSFLLSIRHPGQISIELLNALYGPQFMQTNAFRSIEQLLWGKNHSWKAGESSPSLSSSSLLHHPPPSQLTRYTSPSSPSSSSSYSQQHQYQQRQQHAEHPCHHHSDHHDMDDEHDSMFDGADDVHHYQEHHYQDHGDHVQDYELHRQYPQHHDYDHDFEHEHDQSVYHGHPEHSYYDQYHHRNHQPQQHHSTSRQNQHNYDGEQSSSLRYTCTLMGDVTECEFEDEFDEPPYLDPLLEIESIDAATQGITGYSAVEKQRDLQRKTVVTVSMDGGYESGGDVSEGEIETLEISSSSTPNSSSSSSLAAHSFQR</sequence>
<dbReference type="Proteomes" id="UP000078512">
    <property type="component" value="Unassembled WGS sequence"/>
</dbReference>
<feature type="region of interest" description="Disordered" evidence="1">
    <location>
        <begin position="1186"/>
        <end position="1209"/>
    </location>
</feature>
<feature type="compositionally biased region" description="Low complexity" evidence="1">
    <location>
        <begin position="1055"/>
        <end position="1066"/>
    </location>
</feature>
<feature type="region of interest" description="Disordered" evidence="1">
    <location>
        <begin position="1055"/>
        <end position="1124"/>
    </location>
</feature>
<feature type="compositionally biased region" description="Low complexity" evidence="1">
    <location>
        <begin position="860"/>
        <end position="877"/>
    </location>
</feature>
<evidence type="ECO:0000313" key="3">
    <source>
        <dbReference type="Proteomes" id="UP000078512"/>
    </source>
</evidence>
<feature type="compositionally biased region" description="Polar residues" evidence="1">
    <location>
        <begin position="1189"/>
        <end position="1209"/>
    </location>
</feature>
<feature type="region of interest" description="Disordered" evidence="1">
    <location>
        <begin position="694"/>
        <end position="737"/>
    </location>
</feature>
<feature type="compositionally biased region" description="Low complexity" evidence="1">
    <location>
        <begin position="1074"/>
        <end position="1098"/>
    </location>
</feature>
<feature type="compositionally biased region" description="Basic and acidic residues" evidence="1">
    <location>
        <begin position="247"/>
        <end position="262"/>
    </location>
</feature>
<feature type="region of interest" description="Disordered" evidence="1">
    <location>
        <begin position="348"/>
        <end position="453"/>
    </location>
</feature>
<dbReference type="EMBL" id="KV442018">
    <property type="protein sequence ID" value="OAQ34133.1"/>
    <property type="molecule type" value="Genomic_DNA"/>
</dbReference>
<feature type="region of interest" description="Disordered" evidence="1">
    <location>
        <begin position="825"/>
        <end position="908"/>
    </location>
</feature>
<evidence type="ECO:0000313" key="2">
    <source>
        <dbReference type="EMBL" id="OAQ34133.1"/>
    </source>
</evidence>
<feature type="compositionally biased region" description="Polar residues" evidence="1">
    <location>
        <begin position="894"/>
        <end position="904"/>
    </location>
</feature>
<feature type="region of interest" description="Disordered" evidence="1">
    <location>
        <begin position="1275"/>
        <end position="1316"/>
    </location>
</feature>
<feature type="compositionally biased region" description="Low complexity" evidence="1">
    <location>
        <begin position="263"/>
        <end position="277"/>
    </location>
</feature>
<feature type="compositionally biased region" description="Polar residues" evidence="1">
    <location>
        <begin position="720"/>
        <end position="730"/>
    </location>
</feature>
<dbReference type="STRING" id="1314771.A0A197KAC8"/>
<feature type="region of interest" description="Disordered" evidence="1">
    <location>
        <begin position="224"/>
        <end position="321"/>
    </location>
</feature>
<keyword evidence="3" id="KW-1185">Reference proteome</keyword>
<feature type="compositionally biased region" description="Acidic residues" evidence="1">
    <location>
        <begin position="294"/>
        <end position="314"/>
    </location>
</feature>
<feature type="compositionally biased region" description="Low complexity" evidence="1">
    <location>
        <begin position="369"/>
        <end position="382"/>
    </location>
</feature>
<feature type="compositionally biased region" description="Basic and acidic residues" evidence="1">
    <location>
        <begin position="1110"/>
        <end position="1124"/>
    </location>
</feature>
<proteinExistence type="predicted"/>
<feature type="compositionally biased region" description="Low complexity" evidence="1">
    <location>
        <begin position="1293"/>
        <end position="1308"/>
    </location>
</feature>
<feature type="compositionally biased region" description="Low complexity" evidence="1">
    <location>
        <begin position="1"/>
        <end position="25"/>
    </location>
</feature>
<accession>A0A197KAC8</accession>
<gene>
    <name evidence="2" type="ORF">K457DRAFT_28566</name>
</gene>
<feature type="compositionally biased region" description="Basic and acidic residues" evidence="1">
    <location>
        <begin position="87"/>
        <end position="105"/>
    </location>
</feature>
<name>A0A197KAC8_9FUNG</name>
<feature type="compositionally biased region" description="Acidic residues" evidence="1">
    <location>
        <begin position="695"/>
        <end position="704"/>
    </location>
</feature>